<dbReference type="InterPro" id="IPR017441">
    <property type="entry name" value="Protein_kinase_ATP_BS"/>
</dbReference>
<dbReference type="Pfam" id="PF08263">
    <property type="entry name" value="LRRNT_2"/>
    <property type="match status" value="1"/>
</dbReference>
<dbReference type="SUPFAM" id="SSF52058">
    <property type="entry name" value="L domain-like"/>
    <property type="match status" value="2"/>
</dbReference>
<evidence type="ECO:0000313" key="16">
    <source>
        <dbReference type="Proteomes" id="UP001174677"/>
    </source>
</evidence>
<dbReference type="PANTHER" id="PTHR27008:SF577">
    <property type="entry name" value="PROTEIN KINASE DOMAIN-CONTAINING PROTEIN"/>
    <property type="match status" value="1"/>
</dbReference>
<dbReference type="InterPro" id="IPR011009">
    <property type="entry name" value="Kinase-like_dom_sf"/>
</dbReference>
<evidence type="ECO:0000313" key="15">
    <source>
        <dbReference type="EMBL" id="KAJ9175876.1"/>
    </source>
</evidence>
<dbReference type="InterPro" id="IPR032675">
    <property type="entry name" value="LRR_dom_sf"/>
</dbReference>
<dbReference type="EMBL" id="JARPOI010000008">
    <property type="protein sequence ID" value="KAJ9175876.1"/>
    <property type="molecule type" value="Genomic_DNA"/>
</dbReference>
<evidence type="ECO:0000256" key="13">
    <source>
        <dbReference type="SAM" id="Phobius"/>
    </source>
</evidence>
<feature type="domain" description="Protein kinase" evidence="14">
    <location>
        <begin position="705"/>
        <end position="1012"/>
    </location>
</feature>
<feature type="binding site" evidence="12">
    <location>
        <position position="734"/>
    </location>
    <ligand>
        <name>ATP</name>
        <dbReference type="ChEBI" id="CHEBI:30616"/>
    </ligand>
</feature>
<feature type="transmembrane region" description="Helical" evidence="13">
    <location>
        <begin position="6"/>
        <end position="28"/>
    </location>
</feature>
<evidence type="ECO:0000256" key="2">
    <source>
        <dbReference type="ARBA" id="ARBA00008684"/>
    </source>
</evidence>
<evidence type="ECO:0000256" key="3">
    <source>
        <dbReference type="ARBA" id="ARBA00022614"/>
    </source>
</evidence>
<dbReference type="PANTHER" id="PTHR27008">
    <property type="entry name" value="OS04G0122200 PROTEIN"/>
    <property type="match status" value="1"/>
</dbReference>
<protein>
    <recommendedName>
        <fullName evidence="14">Protein kinase domain-containing protein</fullName>
    </recommendedName>
</protein>
<dbReference type="InterPro" id="IPR001611">
    <property type="entry name" value="Leu-rich_rpt"/>
</dbReference>
<evidence type="ECO:0000256" key="1">
    <source>
        <dbReference type="ARBA" id="ARBA00004370"/>
    </source>
</evidence>
<dbReference type="PROSITE" id="PS00108">
    <property type="entry name" value="PROTEIN_KINASE_ST"/>
    <property type="match status" value="1"/>
</dbReference>
<keyword evidence="5 13" id="KW-0812">Transmembrane</keyword>
<reference evidence="15 16" key="1">
    <citation type="journal article" date="2023" name="Plant Biotechnol. J.">
        <title>Chromosome-level wild Hevea brasiliensis genome provides new tools for genomic-assisted breeding and valuable loci to elevate rubber yield.</title>
        <authorList>
            <person name="Cheng H."/>
            <person name="Song X."/>
            <person name="Hu Y."/>
            <person name="Wu T."/>
            <person name="Yang Q."/>
            <person name="An Z."/>
            <person name="Feng S."/>
            <person name="Deng Z."/>
            <person name="Wu W."/>
            <person name="Zeng X."/>
            <person name="Tu M."/>
            <person name="Wang X."/>
            <person name="Huang H."/>
        </authorList>
    </citation>
    <scope>NUCLEOTIDE SEQUENCE [LARGE SCALE GENOMIC DNA]</scope>
    <source>
        <strain evidence="15">MT/VB/25A 57/8</strain>
    </source>
</reference>
<evidence type="ECO:0000256" key="11">
    <source>
        <dbReference type="ARBA" id="ARBA00023136"/>
    </source>
</evidence>
<feature type="transmembrane region" description="Helical" evidence="13">
    <location>
        <begin position="647"/>
        <end position="672"/>
    </location>
</feature>
<evidence type="ECO:0000256" key="9">
    <source>
        <dbReference type="ARBA" id="ARBA00022840"/>
    </source>
</evidence>
<dbReference type="PROSITE" id="PS50011">
    <property type="entry name" value="PROTEIN_KINASE_DOM"/>
    <property type="match status" value="1"/>
</dbReference>
<dbReference type="InterPro" id="IPR003591">
    <property type="entry name" value="Leu-rich_rpt_typical-subtyp"/>
</dbReference>
<dbReference type="Pfam" id="PF00069">
    <property type="entry name" value="Pkinase"/>
    <property type="match status" value="1"/>
</dbReference>
<keyword evidence="8" id="KW-0418">Kinase</keyword>
<sequence length="1022" mass="111446">MQLGYFWSFFCFYASVFFLYLGLTDCALGGNETDRLALLEFKARIPHDPLGVMSSWNDSINFCLWQGVTCSHRHQRVISLNLMSLQLAGSISPHIGNLSFLRELSLDNNSFSQEIPSEIGRLSRLQYLYLLNNSLSGGIPSNLSGCSNLIKFHVYNNQLIGEIPIEIGSLLKLKVFTVSCNNLTGTIPASFGNLSSLDILAAGENYFSGRIPNALGKLTTLRKLFLYMNTFSGTIPPSIYNLSSLTDLYLAGNPFYPGSLPSNLGISLPNLRHLGMFQAQLIGSIPPSLSNASNLELIQLQLNSLTGQVPTFGNSLGLQLFSIEYNFLGNGGASDLNFLSSLTNATNLRVLVVGDNNFGGMLPERIGNFSTTLEIMRFNDNHIVGNIPAGLQNLINLIVFLAPGNHLSGNIPTVIGELKYLQILTLSFNELSGRIPSSVGSLTNLYEFSLASNNLQGDIPSSLGNCQNLQKLDLSYNNLSGSMPAQVIGLSSLSIYLDLSHNRLSGVIPLQVGSLKNLNVLNVSENMLAGEIPSTLGSCVMLEFIFMQGNFFRGPIPSSLSSLRGLQELDISNNNLSGEIPEFLGDLIYLKVLNLSYNNFEGVVPVGGVFKNASRTSVIGNSRLCGGTPEFHLPGCNFKHSKGKLSLAWKIVISTLSGLLCLILVLSSYFLFLTRKKRNEPASDFAENLHLMVSYHSLSKATDDFSLANLIGAGSFGSVYKGILDQSGMAIAVKVFTLVRHGASRSFTAECEALRNIRHRNLIKILTVCSSVDYQGNDFKALVYEFMANGSLEEWLHQKPTTDETQETPMSLNLLQRINVTIDVACALDYLHHQCETPIVHCDLKPSNVLLDHDMTGHVGDFGLARILSEATQDLPASRTSSVGVRGTVGYAAPEYGMGSEVSTGGDVYSYGILLLEMFTGKKPTNDIFKEGLNLHNFVRAALPDRMPEIMDPFLLREIVKWENGGPGGCRVRKSLVSILEIGVACSAELPHERRSISNVVAELQSIKNELLGARGHRTITL</sequence>
<keyword evidence="10 13" id="KW-1133">Transmembrane helix</keyword>
<keyword evidence="16" id="KW-1185">Reference proteome</keyword>
<dbReference type="Gene3D" id="3.80.10.10">
    <property type="entry name" value="Ribonuclease Inhibitor"/>
    <property type="match status" value="2"/>
</dbReference>
<keyword evidence="11 13" id="KW-0472">Membrane</keyword>
<comment type="caution">
    <text evidence="15">The sequence shown here is derived from an EMBL/GenBank/DDBJ whole genome shotgun (WGS) entry which is preliminary data.</text>
</comment>
<keyword evidence="3" id="KW-0433">Leucine-rich repeat</keyword>
<dbReference type="SUPFAM" id="SSF56112">
    <property type="entry name" value="Protein kinase-like (PK-like)"/>
    <property type="match status" value="1"/>
</dbReference>
<dbReference type="InterPro" id="IPR000719">
    <property type="entry name" value="Prot_kinase_dom"/>
</dbReference>
<keyword evidence="6" id="KW-0677">Repeat</keyword>
<proteinExistence type="inferred from homology"/>
<dbReference type="Gene3D" id="1.10.510.10">
    <property type="entry name" value="Transferase(Phosphotransferase) domain 1"/>
    <property type="match status" value="1"/>
</dbReference>
<dbReference type="InterPro" id="IPR013210">
    <property type="entry name" value="LRR_N_plant-typ"/>
</dbReference>
<evidence type="ECO:0000259" key="14">
    <source>
        <dbReference type="PROSITE" id="PS50011"/>
    </source>
</evidence>
<evidence type="ECO:0000256" key="6">
    <source>
        <dbReference type="ARBA" id="ARBA00022737"/>
    </source>
</evidence>
<comment type="subcellular location">
    <subcellularLocation>
        <location evidence="1">Membrane</location>
    </subcellularLocation>
</comment>
<comment type="similarity">
    <text evidence="2">Belongs to the protein kinase superfamily. Ser/Thr protein kinase family.</text>
</comment>
<dbReference type="Gene3D" id="3.30.200.20">
    <property type="entry name" value="Phosphorylase Kinase, domain 1"/>
    <property type="match status" value="1"/>
</dbReference>
<evidence type="ECO:0000256" key="5">
    <source>
        <dbReference type="ARBA" id="ARBA00022692"/>
    </source>
</evidence>
<accession>A0ABQ9M6I2</accession>
<dbReference type="Pfam" id="PF13855">
    <property type="entry name" value="LRR_8"/>
    <property type="match status" value="1"/>
</dbReference>
<evidence type="ECO:0000256" key="7">
    <source>
        <dbReference type="ARBA" id="ARBA00022741"/>
    </source>
</evidence>
<evidence type="ECO:0000256" key="4">
    <source>
        <dbReference type="ARBA" id="ARBA00022679"/>
    </source>
</evidence>
<dbReference type="InterPro" id="IPR051809">
    <property type="entry name" value="Plant_receptor-like_S/T_kinase"/>
</dbReference>
<keyword evidence="9 12" id="KW-0067">ATP-binding</keyword>
<evidence type="ECO:0000256" key="8">
    <source>
        <dbReference type="ARBA" id="ARBA00022777"/>
    </source>
</evidence>
<keyword evidence="7 12" id="KW-0547">Nucleotide-binding</keyword>
<name>A0ABQ9M6I2_HEVBR</name>
<gene>
    <name evidence="15" type="ORF">P3X46_014384</name>
</gene>
<keyword evidence="4" id="KW-0808">Transferase</keyword>
<dbReference type="SMART" id="SM00220">
    <property type="entry name" value="S_TKc"/>
    <property type="match status" value="1"/>
</dbReference>
<dbReference type="PROSITE" id="PS00107">
    <property type="entry name" value="PROTEIN_KINASE_ATP"/>
    <property type="match status" value="1"/>
</dbReference>
<dbReference type="InterPro" id="IPR008271">
    <property type="entry name" value="Ser/Thr_kinase_AS"/>
</dbReference>
<evidence type="ECO:0000256" key="10">
    <source>
        <dbReference type="ARBA" id="ARBA00022989"/>
    </source>
</evidence>
<organism evidence="15 16">
    <name type="scientific">Hevea brasiliensis</name>
    <name type="common">Para rubber tree</name>
    <name type="synonym">Siphonia brasiliensis</name>
    <dbReference type="NCBI Taxonomy" id="3981"/>
    <lineage>
        <taxon>Eukaryota</taxon>
        <taxon>Viridiplantae</taxon>
        <taxon>Streptophyta</taxon>
        <taxon>Embryophyta</taxon>
        <taxon>Tracheophyta</taxon>
        <taxon>Spermatophyta</taxon>
        <taxon>Magnoliopsida</taxon>
        <taxon>eudicotyledons</taxon>
        <taxon>Gunneridae</taxon>
        <taxon>Pentapetalae</taxon>
        <taxon>rosids</taxon>
        <taxon>fabids</taxon>
        <taxon>Malpighiales</taxon>
        <taxon>Euphorbiaceae</taxon>
        <taxon>Crotonoideae</taxon>
        <taxon>Micrandreae</taxon>
        <taxon>Hevea</taxon>
    </lineage>
</organism>
<dbReference type="Proteomes" id="UP001174677">
    <property type="component" value="Chromosome 8"/>
</dbReference>
<dbReference type="Pfam" id="PF00560">
    <property type="entry name" value="LRR_1"/>
    <property type="match status" value="7"/>
</dbReference>
<evidence type="ECO:0000256" key="12">
    <source>
        <dbReference type="PROSITE-ProRule" id="PRU10141"/>
    </source>
</evidence>
<dbReference type="CDD" id="cd14066">
    <property type="entry name" value="STKc_IRAK"/>
    <property type="match status" value="1"/>
</dbReference>
<dbReference type="SMART" id="SM00369">
    <property type="entry name" value="LRR_TYP"/>
    <property type="match status" value="6"/>
</dbReference>
<dbReference type="PRINTS" id="PR00019">
    <property type="entry name" value="LEURICHRPT"/>
</dbReference>